<dbReference type="GO" id="GO:0008380">
    <property type="term" value="P:RNA splicing"/>
    <property type="evidence" value="ECO:0007669"/>
    <property type="project" value="UniProtKB-KW"/>
</dbReference>
<proteinExistence type="inferred from homology"/>
<dbReference type="GO" id="GO:0000381">
    <property type="term" value="P:regulation of alternative mRNA splicing, via spliceosome"/>
    <property type="evidence" value="ECO:0007669"/>
    <property type="project" value="InterPro"/>
</dbReference>
<evidence type="ECO:0000256" key="1">
    <source>
        <dbReference type="ARBA" id="ARBA00004123"/>
    </source>
</evidence>
<evidence type="ECO:0000256" key="2">
    <source>
        <dbReference type="ARBA" id="ARBA00010313"/>
    </source>
</evidence>
<feature type="compositionally biased region" description="Basic and acidic residues" evidence="6">
    <location>
        <begin position="179"/>
        <end position="194"/>
    </location>
</feature>
<evidence type="ECO:0000313" key="8">
    <source>
        <dbReference type="Proteomes" id="UP001178507"/>
    </source>
</evidence>
<dbReference type="Pfam" id="PF17098">
    <property type="entry name" value="Wtap"/>
    <property type="match status" value="1"/>
</dbReference>
<dbReference type="PANTHER" id="PTHR15217:SF0">
    <property type="entry name" value="PRE-MRNA-SPLICING REGULATOR WTAP"/>
    <property type="match status" value="1"/>
</dbReference>
<accession>A0AA36JRK5</accession>
<dbReference type="GO" id="GO:0016556">
    <property type="term" value="P:mRNA modification"/>
    <property type="evidence" value="ECO:0007669"/>
    <property type="project" value="InterPro"/>
</dbReference>
<dbReference type="GO" id="GO:0005634">
    <property type="term" value="C:nucleus"/>
    <property type="evidence" value="ECO:0007669"/>
    <property type="project" value="UniProtKB-SubCell"/>
</dbReference>
<feature type="region of interest" description="Disordered" evidence="6">
    <location>
        <begin position="179"/>
        <end position="229"/>
    </location>
</feature>
<feature type="non-terminal residue" evidence="7">
    <location>
        <position position="1"/>
    </location>
</feature>
<keyword evidence="5" id="KW-0539">Nucleus</keyword>
<dbReference type="EMBL" id="CAUJNA010003820">
    <property type="protein sequence ID" value="CAJ1410501.1"/>
    <property type="molecule type" value="Genomic_DNA"/>
</dbReference>
<dbReference type="Proteomes" id="UP001178507">
    <property type="component" value="Unassembled WGS sequence"/>
</dbReference>
<feature type="compositionally biased region" description="Low complexity" evidence="6">
    <location>
        <begin position="201"/>
        <end position="210"/>
    </location>
</feature>
<comment type="caution">
    <text evidence="7">The sequence shown here is derived from an EMBL/GenBank/DDBJ whole genome shotgun (WGS) entry which is preliminary data.</text>
</comment>
<comment type="similarity">
    <text evidence="2">Belongs to the fl(2)d family.</text>
</comment>
<evidence type="ECO:0000256" key="3">
    <source>
        <dbReference type="ARBA" id="ARBA00022664"/>
    </source>
</evidence>
<sequence length="481" mass="53274">MAKEEDLTEKILEFQRREYAMLSRFAQREREMRKLSLECAEAFHTFDDNRKDSLRGAYVDGAVNLELGLVRQRLRGQDQEMARVREELQNAQFQPNSIQGKKLLDKCAHLLEENSEIARQLSEEKMQVLRIQLAAERQKRLQYRQRIAQLEKYAEQVDAENEKMSKKITELGQNLKETRGEIDRNKKEIEDIKTGKRKHSAAAVPAASASVPPPASAGPAGSPAAPLVTPEGNANVESSFTPLVGAERKRLQALLKAGKTKVDSDLLEKIKGQTLPEVEKNMEYLVARHKLYGHVSLTWSAQPEMVQVKQIARGKAKYIFPPYVSAAGPADEYKRFLAGELECGFERPQYFTTLAAATSGEVIASPTEKPRSAPAGKASNMRTRSVAKEVTQEVLDSWECSVAMDASLAPGAKLGALAKIGSRVENIKQSELGGAVWRYANVSLAGKTVLASSTYGVDYVYAGMKSKDGRLCVATVNNIMK</sequence>
<comment type="subcellular location">
    <subcellularLocation>
        <location evidence="1">Nucleus</location>
    </subcellularLocation>
</comment>
<gene>
    <name evidence="7" type="ORF">EVOR1521_LOCUS31314</name>
</gene>
<dbReference type="PANTHER" id="PTHR15217">
    <property type="entry name" value="WILMS' TUMOR 1-ASSOCIATING PROTEIN"/>
    <property type="match status" value="1"/>
</dbReference>
<dbReference type="InterPro" id="IPR033757">
    <property type="entry name" value="WTAP"/>
</dbReference>
<feature type="compositionally biased region" description="Low complexity" evidence="6">
    <location>
        <begin position="217"/>
        <end position="226"/>
    </location>
</feature>
<keyword evidence="8" id="KW-1185">Reference proteome</keyword>
<evidence type="ECO:0000256" key="5">
    <source>
        <dbReference type="ARBA" id="ARBA00023242"/>
    </source>
</evidence>
<protein>
    <submittedName>
        <fullName evidence="7">Uncharacterized protein</fullName>
    </submittedName>
</protein>
<keyword evidence="3" id="KW-0507">mRNA processing</keyword>
<evidence type="ECO:0000313" key="7">
    <source>
        <dbReference type="EMBL" id="CAJ1410501.1"/>
    </source>
</evidence>
<evidence type="ECO:0000256" key="6">
    <source>
        <dbReference type="SAM" id="MobiDB-lite"/>
    </source>
</evidence>
<organism evidence="7 8">
    <name type="scientific">Effrenium voratum</name>
    <dbReference type="NCBI Taxonomy" id="2562239"/>
    <lineage>
        <taxon>Eukaryota</taxon>
        <taxon>Sar</taxon>
        <taxon>Alveolata</taxon>
        <taxon>Dinophyceae</taxon>
        <taxon>Suessiales</taxon>
        <taxon>Symbiodiniaceae</taxon>
        <taxon>Effrenium</taxon>
    </lineage>
</organism>
<keyword evidence="4" id="KW-0508">mRNA splicing</keyword>
<dbReference type="AlphaFoldDB" id="A0AA36JRK5"/>
<evidence type="ECO:0000256" key="4">
    <source>
        <dbReference type="ARBA" id="ARBA00023187"/>
    </source>
</evidence>
<name>A0AA36JRK5_9DINO</name>
<dbReference type="GO" id="GO:0006397">
    <property type="term" value="P:mRNA processing"/>
    <property type="evidence" value="ECO:0007669"/>
    <property type="project" value="UniProtKB-KW"/>
</dbReference>
<reference evidence="7" key="1">
    <citation type="submission" date="2023-08" db="EMBL/GenBank/DDBJ databases">
        <authorList>
            <person name="Chen Y."/>
            <person name="Shah S."/>
            <person name="Dougan E. K."/>
            <person name="Thang M."/>
            <person name="Chan C."/>
        </authorList>
    </citation>
    <scope>NUCLEOTIDE SEQUENCE</scope>
</reference>